<protein>
    <recommendedName>
        <fullName evidence="3">Peptidase M41 domain-containing protein</fullName>
    </recommendedName>
</protein>
<keyword evidence="2" id="KW-1185">Reference proteome</keyword>
<proteinExistence type="predicted"/>
<dbReference type="GO" id="GO:0005524">
    <property type="term" value="F:ATP binding"/>
    <property type="evidence" value="ECO:0007669"/>
    <property type="project" value="InterPro"/>
</dbReference>
<sequence>MLAEILQHEQGRTALHEACHAVAAVVLGLRLDRVLLHAEGGGRADVAGYDPERWPVIALAPAAWAYGDRDEVPGGVLSRGDAAELERALRDGGRTLQDAWDEAKALVRAYRPAIVEVARRLLEAGELDGIVVRRITEMAAPEVHSHVA</sequence>
<dbReference type="GO" id="GO:0006508">
    <property type="term" value="P:proteolysis"/>
    <property type="evidence" value="ECO:0007669"/>
    <property type="project" value="InterPro"/>
</dbReference>
<name>D0MHF7_RHOM4</name>
<dbReference type="STRING" id="518766.Rmar_1021"/>
<dbReference type="HOGENOM" id="CLU_1757403_0_0_10"/>
<dbReference type="InterPro" id="IPR037219">
    <property type="entry name" value="Peptidase_M41-like"/>
</dbReference>
<accession>D0MHF7</accession>
<gene>
    <name evidence="1" type="ordered locus">Rmar_1021</name>
</gene>
<dbReference type="AlphaFoldDB" id="D0MHF7"/>
<evidence type="ECO:0000313" key="2">
    <source>
        <dbReference type="Proteomes" id="UP000002221"/>
    </source>
</evidence>
<dbReference type="KEGG" id="rmr:Rmar_1021"/>
<dbReference type="RefSeq" id="WP_012843527.1">
    <property type="nucleotide sequence ID" value="NC_013501.1"/>
</dbReference>
<evidence type="ECO:0000313" key="1">
    <source>
        <dbReference type="EMBL" id="ACY47915.1"/>
    </source>
</evidence>
<reference evidence="1 2" key="1">
    <citation type="journal article" date="2009" name="Stand. Genomic Sci.">
        <title>Complete genome sequence of Rhodothermus marinus type strain (R-10).</title>
        <authorList>
            <person name="Nolan M."/>
            <person name="Tindall B.J."/>
            <person name="Pomrenke H."/>
            <person name="Lapidus A."/>
            <person name="Copeland A."/>
            <person name="Glavina Del Rio T."/>
            <person name="Lucas S."/>
            <person name="Chen F."/>
            <person name="Tice H."/>
            <person name="Cheng J.F."/>
            <person name="Saunders E."/>
            <person name="Han C."/>
            <person name="Bruce D."/>
            <person name="Goodwin L."/>
            <person name="Chain P."/>
            <person name="Pitluck S."/>
            <person name="Ovchinikova G."/>
            <person name="Pati A."/>
            <person name="Ivanova N."/>
            <person name="Mavromatis K."/>
            <person name="Chen A."/>
            <person name="Palaniappan K."/>
            <person name="Land M."/>
            <person name="Hauser L."/>
            <person name="Chang Y.J."/>
            <person name="Jeffries C.D."/>
            <person name="Brettin T."/>
            <person name="Goker M."/>
            <person name="Bristow J."/>
            <person name="Eisen J.A."/>
            <person name="Markowitz V."/>
            <person name="Hugenholtz P."/>
            <person name="Kyrpides N.C."/>
            <person name="Klenk H.P."/>
            <person name="Detter J.C."/>
        </authorList>
    </citation>
    <scope>NUCLEOTIDE SEQUENCE [LARGE SCALE GENOMIC DNA]</scope>
    <source>
        <strain evidence="2">ATCC 43812 / DSM 4252 / R-10</strain>
    </source>
</reference>
<dbReference type="GO" id="GO:0004176">
    <property type="term" value="F:ATP-dependent peptidase activity"/>
    <property type="evidence" value="ECO:0007669"/>
    <property type="project" value="InterPro"/>
</dbReference>
<dbReference type="GO" id="GO:0004222">
    <property type="term" value="F:metalloendopeptidase activity"/>
    <property type="evidence" value="ECO:0007669"/>
    <property type="project" value="InterPro"/>
</dbReference>
<organism evidence="1 2">
    <name type="scientific">Rhodothermus marinus (strain ATCC 43812 / DSM 4252 / R-10)</name>
    <name type="common">Rhodothermus obamensis</name>
    <dbReference type="NCBI Taxonomy" id="518766"/>
    <lineage>
        <taxon>Bacteria</taxon>
        <taxon>Pseudomonadati</taxon>
        <taxon>Rhodothermota</taxon>
        <taxon>Rhodothermia</taxon>
        <taxon>Rhodothermales</taxon>
        <taxon>Rhodothermaceae</taxon>
        <taxon>Rhodothermus</taxon>
    </lineage>
</organism>
<dbReference type="Gene3D" id="1.20.58.760">
    <property type="entry name" value="Peptidase M41"/>
    <property type="match status" value="1"/>
</dbReference>
<evidence type="ECO:0008006" key="3">
    <source>
        <dbReference type="Google" id="ProtNLM"/>
    </source>
</evidence>
<dbReference type="EMBL" id="CP001807">
    <property type="protein sequence ID" value="ACY47915.1"/>
    <property type="molecule type" value="Genomic_DNA"/>
</dbReference>
<dbReference type="SUPFAM" id="SSF140990">
    <property type="entry name" value="FtsH protease domain-like"/>
    <property type="match status" value="1"/>
</dbReference>
<dbReference type="Proteomes" id="UP000002221">
    <property type="component" value="Chromosome"/>
</dbReference>